<dbReference type="Gene3D" id="3.30.450.40">
    <property type="match status" value="1"/>
</dbReference>
<organism evidence="8 9">
    <name type="scientific">Ottowia flava</name>
    <dbReference type="NCBI Taxonomy" id="2675430"/>
    <lineage>
        <taxon>Bacteria</taxon>
        <taxon>Pseudomonadati</taxon>
        <taxon>Pseudomonadota</taxon>
        <taxon>Betaproteobacteria</taxon>
        <taxon>Burkholderiales</taxon>
        <taxon>Comamonadaceae</taxon>
        <taxon>Ottowia</taxon>
    </lineage>
</organism>
<dbReference type="Gene3D" id="3.30.450.20">
    <property type="entry name" value="PAS domain"/>
    <property type="match status" value="1"/>
</dbReference>
<dbReference type="InterPro" id="IPR052023">
    <property type="entry name" value="Histidine_kinase_KdpD"/>
</dbReference>
<evidence type="ECO:0000256" key="4">
    <source>
        <dbReference type="ARBA" id="ARBA00022991"/>
    </source>
</evidence>
<sequence length="708" mass="76982">MRALPTVMAGAPKSLGEGTAASIQAHGVLAGLDSEGLVTHLSANACELLGRLAPVLGERLRLEHVAGDAQLLASLSGPQSTNFFEADALRHRQVALNGRSFDLLVHRHPGPTLVEWEWCQQEPMRQELGPALHRIVQNLRRQDTAQALLEEAVRSVRAVTGLDRTMVYRFRREDVGGGGDVVAEACIPELPSFLGYSFPDEAIPQATRRLCQLNAVRLIADAHSQPVPVFNLDPSARPLDLTYAVLRSPEPLPVDYLRQSDMGAAMTLPLMIEDQLWGVIISHHRTRLQVPYPTRSICAVLAELVSAQLQSQLAQDRIARERQLEHLRSTLLDQMQSAVETAQVLSARSQEIAEAFGAEAMLVSHQSSLHAHGPVTPQLWSTLRRWLSESGVDDGHAYATDSLALAAPALADELGGWAGLLSISYDASSQGRILLLRRERLDTVTWGAWPVLSERARTLHLVQSSEETLRGFSKPWAHEDVAALDALGADLRRLVAARVAEMHRYRDAVSAMLHARPDTAASPGTDEPEGRFERVLHQAMELSLLRQGVRPLIRTPVDLGELLAERIGAAQQRHHGTSIYFETPAVHEGEAAIAVQGEPDRLARLFDGLLENAVRHGHAGESVVVRVGREGSEALVEISNISPPIAESVVAALFSPTVPAAIDDSRSGLGFGLYVGQTIALAHGGTLTYTYDDPFVTMAVRLPLEPAP</sequence>
<evidence type="ECO:0000259" key="7">
    <source>
        <dbReference type="PROSITE" id="PS50109"/>
    </source>
</evidence>
<dbReference type="SUPFAM" id="SSF55785">
    <property type="entry name" value="PYP-like sensor domain (PAS domain)"/>
    <property type="match status" value="1"/>
</dbReference>
<dbReference type="InterPro" id="IPR035965">
    <property type="entry name" value="PAS-like_dom_sf"/>
</dbReference>
<feature type="domain" description="Phytochrome chromophore attachment site" evidence="6">
    <location>
        <begin position="144"/>
        <end position="303"/>
    </location>
</feature>
<keyword evidence="2" id="KW-0600">Photoreceptor protein</keyword>
<evidence type="ECO:0000259" key="6">
    <source>
        <dbReference type="PROSITE" id="PS50046"/>
    </source>
</evidence>
<protein>
    <submittedName>
        <fullName evidence="8">GAF domain-containing protein</fullName>
    </submittedName>
</protein>
<dbReference type="RefSeq" id="WP_147912683.1">
    <property type="nucleotide sequence ID" value="NZ_JBHUEJ010000016.1"/>
</dbReference>
<dbReference type="InterPro" id="IPR005467">
    <property type="entry name" value="His_kinase_dom"/>
</dbReference>
<keyword evidence="5" id="KW-0675">Receptor</keyword>
<dbReference type="InterPro" id="IPR003018">
    <property type="entry name" value="GAF"/>
</dbReference>
<dbReference type="EMBL" id="JBHUEJ010000016">
    <property type="protein sequence ID" value="MFD1710568.1"/>
    <property type="molecule type" value="Genomic_DNA"/>
</dbReference>
<dbReference type="SUPFAM" id="SSF55874">
    <property type="entry name" value="ATPase domain of HSP90 chaperone/DNA topoisomerase II/histidine kinase"/>
    <property type="match status" value="1"/>
</dbReference>
<accession>A0ABW4KSY5</accession>
<name>A0ABW4KSY5_9BURK</name>
<dbReference type="InterPro" id="IPR016132">
    <property type="entry name" value="Phyto_chromo_attachment"/>
</dbReference>
<evidence type="ECO:0000256" key="2">
    <source>
        <dbReference type="ARBA" id="ARBA00022543"/>
    </source>
</evidence>
<dbReference type="Pfam" id="PF08446">
    <property type="entry name" value="PAS_2"/>
    <property type="match status" value="1"/>
</dbReference>
<evidence type="ECO:0000313" key="9">
    <source>
        <dbReference type="Proteomes" id="UP001597304"/>
    </source>
</evidence>
<keyword evidence="3" id="KW-0716">Sensory transduction</keyword>
<dbReference type="Gene3D" id="3.30.565.10">
    <property type="entry name" value="Histidine kinase-like ATPase, C-terminal domain"/>
    <property type="match status" value="1"/>
</dbReference>
<feature type="domain" description="Histidine kinase" evidence="7">
    <location>
        <begin position="531"/>
        <end position="706"/>
    </location>
</feature>
<evidence type="ECO:0000256" key="5">
    <source>
        <dbReference type="ARBA" id="ARBA00023170"/>
    </source>
</evidence>
<keyword evidence="9" id="KW-1185">Reference proteome</keyword>
<dbReference type="Gene3D" id="3.30.450.270">
    <property type="match status" value="1"/>
</dbReference>
<dbReference type="Pfam" id="PF00360">
    <property type="entry name" value="PHY"/>
    <property type="match status" value="1"/>
</dbReference>
<dbReference type="InterPro" id="IPR013654">
    <property type="entry name" value="PAS_2"/>
</dbReference>
<dbReference type="Pfam" id="PF02518">
    <property type="entry name" value="HATPase_c"/>
    <property type="match status" value="1"/>
</dbReference>
<dbReference type="InterPro" id="IPR013515">
    <property type="entry name" value="Phytochrome_cen-reg"/>
</dbReference>
<dbReference type="PROSITE" id="PS50046">
    <property type="entry name" value="PHYTOCHROME_2"/>
    <property type="match status" value="1"/>
</dbReference>
<evidence type="ECO:0000313" key="8">
    <source>
        <dbReference type="EMBL" id="MFD1710568.1"/>
    </source>
</evidence>
<dbReference type="InterPro" id="IPR029016">
    <property type="entry name" value="GAF-like_dom_sf"/>
</dbReference>
<dbReference type="SMART" id="SM00387">
    <property type="entry name" value="HATPase_c"/>
    <property type="match status" value="1"/>
</dbReference>
<gene>
    <name evidence="8" type="ORF">ACFSF0_08115</name>
</gene>
<dbReference type="SMART" id="SM00065">
    <property type="entry name" value="GAF"/>
    <property type="match status" value="1"/>
</dbReference>
<dbReference type="Proteomes" id="UP001597304">
    <property type="component" value="Unassembled WGS sequence"/>
</dbReference>
<dbReference type="InterPro" id="IPR043150">
    <property type="entry name" value="Phytochrome_PHY_sf"/>
</dbReference>
<comment type="caution">
    <text evidence="8">The sequence shown here is derived from an EMBL/GenBank/DDBJ whole genome shotgun (WGS) entry which is preliminary data.</text>
</comment>
<evidence type="ECO:0000256" key="3">
    <source>
        <dbReference type="ARBA" id="ARBA00022606"/>
    </source>
</evidence>
<reference evidence="9" key="1">
    <citation type="journal article" date="2019" name="Int. J. Syst. Evol. Microbiol.">
        <title>The Global Catalogue of Microorganisms (GCM) 10K type strain sequencing project: providing services to taxonomists for standard genome sequencing and annotation.</title>
        <authorList>
            <consortium name="The Broad Institute Genomics Platform"/>
            <consortium name="The Broad Institute Genome Sequencing Center for Infectious Disease"/>
            <person name="Wu L."/>
            <person name="Ma J."/>
        </authorList>
    </citation>
    <scope>NUCLEOTIDE SEQUENCE [LARGE SCALE GENOMIC DNA]</scope>
    <source>
        <strain evidence="9">LMG 29247</strain>
    </source>
</reference>
<dbReference type="InterPro" id="IPR036890">
    <property type="entry name" value="HATPase_C_sf"/>
</dbReference>
<dbReference type="InterPro" id="IPR003594">
    <property type="entry name" value="HATPase_dom"/>
</dbReference>
<keyword evidence="4" id="KW-0157">Chromophore</keyword>
<dbReference type="Pfam" id="PF01590">
    <property type="entry name" value="GAF"/>
    <property type="match status" value="1"/>
</dbReference>
<proteinExistence type="inferred from homology"/>
<evidence type="ECO:0000256" key="1">
    <source>
        <dbReference type="ARBA" id="ARBA00006402"/>
    </source>
</evidence>
<dbReference type="SUPFAM" id="SSF55781">
    <property type="entry name" value="GAF domain-like"/>
    <property type="match status" value="2"/>
</dbReference>
<dbReference type="PANTHER" id="PTHR45569">
    <property type="entry name" value="SENSOR PROTEIN KDPD"/>
    <property type="match status" value="1"/>
</dbReference>
<dbReference type="PROSITE" id="PS50109">
    <property type="entry name" value="HIS_KIN"/>
    <property type="match status" value="1"/>
</dbReference>
<comment type="similarity">
    <text evidence="1">In the N-terminal section; belongs to the phytochrome family.</text>
</comment>
<dbReference type="PANTHER" id="PTHR45569:SF1">
    <property type="entry name" value="SENSOR PROTEIN KDPD"/>
    <property type="match status" value="1"/>
</dbReference>